<accession>A0A1C9CEW8</accession>
<evidence type="ECO:0000313" key="1">
    <source>
        <dbReference type="EMBL" id="AOM66919.1"/>
    </source>
</evidence>
<keyword evidence="1" id="KW-0934">Plastid</keyword>
<geneLocation type="plastid" evidence="1"/>
<dbReference type="GeneID" id="29070829"/>
<name>A0A1C9CEW8_9FLOR</name>
<protein>
    <submittedName>
        <fullName evidence="1">Uncharacterized protein</fullName>
    </submittedName>
</protein>
<sequence length="62" mass="7226">MSIDSLKYIENLNKDTNEDELLLETPIGWSSTCFDETIHYYIDCNSHIDHDTSKNEKDTSNK</sequence>
<dbReference type="RefSeq" id="YP_009294659.1">
    <property type="nucleotide sequence ID" value="NC_031149.1"/>
</dbReference>
<gene>
    <name evidence="1" type="primary">orf65</name>
    <name evidence="1" type="ORF">Gch_060</name>
</gene>
<proteinExistence type="predicted"/>
<dbReference type="EMBL" id="KX284722">
    <property type="protein sequence ID" value="AOM66919.1"/>
    <property type="molecule type" value="Genomic_DNA"/>
</dbReference>
<organism evidence="1">
    <name type="scientific">Gracilariopsis chorda</name>
    <dbReference type="NCBI Taxonomy" id="448386"/>
    <lineage>
        <taxon>Eukaryota</taxon>
        <taxon>Rhodophyta</taxon>
        <taxon>Florideophyceae</taxon>
        <taxon>Rhodymeniophycidae</taxon>
        <taxon>Gracilariales</taxon>
        <taxon>Gracilariaceae</taxon>
        <taxon>Gracilariopsis</taxon>
    </lineage>
</organism>
<dbReference type="AlphaFoldDB" id="A0A1C9CEW8"/>
<reference evidence="1" key="1">
    <citation type="journal article" date="2016" name="BMC Biol.">
        <title>Parallel evolution of highly conserved plastid genome architecture in red seaweeds and seed plants.</title>
        <authorList>
            <person name="Lee J."/>
            <person name="Cho C.H."/>
            <person name="Park S.I."/>
            <person name="Choi J.W."/>
            <person name="Song H.S."/>
            <person name="West J.A."/>
            <person name="Bhattacharya D."/>
            <person name="Yoon H.S."/>
        </authorList>
    </citation>
    <scope>NUCLEOTIDE SEQUENCE</scope>
</reference>